<organism evidence="2 3">
    <name type="scientific">Puccinia striiformis f. sp. tritici PST-78</name>
    <dbReference type="NCBI Taxonomy" id="1165861"/>
    <lineage>
        <taxon>Eukaryota</taxon>
        <taxon>Fungi</taxon>
        <taxon>Dikarya</taxon>
        <taxon>Basidiomycota</taxon>
        <taxon>Pucciniomycotina</taxon>
        <taxon>Pucciniomycetes</taxon>
        <taxon>Pucciniales</taxon>
        <taxon>Pucciniaceae</taxon>
        <taxon>Puccinia</taxon>
    </lineage>
</organism>
<sequence>MASGYLPCSAGTRLRVPGMGTATHQNETNPQVTTPILTRRVILATRAQSTESDPIDPNIVVMDDDRSTAPRTSCSNSGRELTDAEELFRAQRIASNAVSAVYAHYGVPELSTQKDKKGRYMIVYPCNMCNKRMYRPPYDSSGSNLLKHLLGCLIKQQDTTGNQSLASLGVSGTGNIDLCKVNQLCALWCAEAANPFSALANELHRKLLHPNILQNLSSAKVVSRSIHMIYTAFQDSYQEVLKEQCTLAPMGGSHQLSESESDSNPGTGSDSGFRIGTSAGCGSVSEGFHADLSRVGGGIGLFEEIGCGSIIGWKLWSISRTLTDTFGDAKRVADDEEEDVELC</sequence>
<feature type="region of interest" description="Disordered" evidence="1">
    <location>
        <begin position="53"/>
        <end position="80"/>
    </location>
</feature>
<comment type="caution">
    <text evidence="2">The sequence shown here is derived from an EMBL/GenBank/DDBJ whole genome shotgun (WGS) entry which is preliminary data.</text>
</comment>
<evidence type="ECO:0000313" key="3">
    <source>
        <dbReference type="Proteomes" id="UP000054564"/>
    </source>
</evidence>
<keyword evidence="3" id="KW-1185">Reference proteome</keyword>
<feature type="compositionally biased region" description="Polar residues" evidence="1">
    <location>
        <begin position="69"/>
        <end position="79"/>
    </location>
</feature>
<name>A0A0L0W2V1_9BASI</name>
<feature type="compositionally biased region" description="Polar residues" evidence="1">
    <location>
        <begin position="254"/>
        <end position="270"/>
    </location>
</feature>
<proteinExistence type="predicted"/>
<dbReference type="Proteomes" id="UP000054564">
    <property type="component" value="Unassembled WGS sequence"/>
</dbReference>
<dbReference type="AlphaFoldDB" id="A0A0L0W2V1"/>
<evidence type="ECO:0008006" key="4">
    <source>
        <dbReference type="Google" id="ProtNLM"/>
    </source>
</evidence>
<dbReference type="EMBL" id="AJIL01000007">
    <property type="protein sequence ID" value="KNF05590.1"/>
    <property type="molecule type" value="Genomic_DNA"/>
</dbReference>
<accession>A0A0L0W2V1</accession>
<evidence type="ECO:0000313" key="2">
    <source>
        <dbReference type="EMBL" id="KNF05590.1"/>
    </source>
</evidence>
<reference evidence="3" key="1">
    <citation type="submission" date="2014-03" db="EMBL/GenBank/DDBJ databases">
        <title>The Genome Sequence of Puccinia striiformis f. sp. tritici PST-78.</title>
        <authorList>
            <consortium name="The Broad Institute Genome Sequencing Platform"/>
            <person name="Cuomo C."/>
            <person name="Hulbert S."/>
            <person name="Chen X."/>
            <person name="Walker B."/>
            <person name="Young S.K."/>
            <person name="Zeng Q."/>
            <person name="Gargeya S."/>
            <person name="Fitzgerald M."/>
            <person name="Haas B."/>
            <person name="Abouelleil A."/>
            <person name="Alvarado L."/>
            <person name="Arachchi H.M."/>
            <person name="Berlin A.M."/>
            <person name="Chapman S.B."/>
            <person name="Goldberg J."/>
            <person name="Griggs A."/>
            <person name="Gujja S."/>
            <person name="Hansen M."/>
            <person name="Howarth C."/>
            <person name="Imamovic A."/>
            <person name="Larimer J."/>
            <person name="McCowan C."/>
            <person name="Montmayeur A."/>
            <person name="Murphy C."/>
            <person name="Neiman D."/>
            <person name="Pearson M."/>
            <person name="Priest M."/>
            <person name="Roberts A."/>
            <person name="Saif S."/>
            <person name="Shea T."/>
            <person name="Sisk P."/>
            <person name="Sykes S."/>
            <person name="Wortman J."/>
            <person name="Nusbaum C."/>
            <person name="Birren B."/>
        </authorList>
    </citation>
    <scope>NUCLEOTIDE SEQUENCE [LARGE SCALE GENOMIC DNA]</scope>
    <source>
        <strain evidence="3">race PST-78</strain>
    </source>
</reference>
<protein>
    <recommendedName>
        <fullName evidence="4">BED-type domain-containing protein</fullName>
    </recommendedName>
</protein>
<gene>
    <name evidence="2" type="ORF">PSTG_01400</name>
</gene>
<feature type="region of interest" description="Disordered" evidence="1">
    <location>
        <begin position="251"/>
        <end position="270"/>
    </location>
</feature>
<evidence type="ECO:0000256" key="1">
    <source>
        <dbReference type="SAM" id="MobiDB-lite"/>
    </source>
</evidence>